<keyword evidence="3" id="KW-1185">Reference proteome</keyword>
<accession>A0AAD1ZJW6</accession>
<name>A0AAD1ZJW6_9LAMI</name>
<proteinExistence type="predicted"/>
<dbReference type="AlphaFoldDB" id="A0AAD1ZJW6"/>
<sequence>MASEFTEKKKKLLFSDLFKGNQSMASSPSTESVLGSSSALSSPFGSELDSTETSGSEDEDFIAELTRQMAEHLLQEDGENSLSDCVSDESKLKNQATVRKQGRNSRGRRVGRSELTQKKPLYQTEQQYKGVNWGNGLYYGSGMRAVFLGGSGSSHGSCGTGVFLPRGSNVPAEHKKKSGACSTVLIPTRVLQALELHFNRSTASRDSTDQHSSQNSNDIHVNDSSHINGGEAQLIEKQSGNENEETLLPQEWTY</sequence>
<reference evidence="2" key="1">
    <citation type="submission" date="2023-05" db="EMBL/GenBank/DDBJ databases">
        <authorList>
            <person name="Huff M."/>
        </authorList>
    </citation>
    <scope>NUCLEOTIDE SEQUENCE</scope>
</reference>
<feature type="region of interest" description="Disordered" evidence="1">
    <location>
        <begin position="21"/>
        <end position="58"/>
    </location>
</feature>
<gene>
    <name evidence="2" type="ORF">FPE_LOCUS18299</name>
</gene>
<organism evidence="2 3">
    <name type="scientific">Fraxinus pennsylvanica</name>
    <dbReference type="NCBI Taxonomy" id="56036"/>
    <lineage>
        <taxon>Eukaryota</taxon>
        <taxon>Viridiplantae</taxon>
        <taxon>Streptophyta</taxon>
        <taxon>Embryophyta</taxon>
        <taxon>Tracheophyta</taxon>
        <taxon>Spermatophyta</taxon>
        <taxon>Magnoliopsida</taxon>
        <taxon>eudicotyledons</taxon>
        <taxon>Gunneridae</taxon>
        <taxon>Pentapetalae</taxon>
        <taxon>asterids</taxon>
        <taxon>lamiids</taxon>
        <taxon>Lamiales</taxon>
        <taxon>Oleaceae</taxon>
        <taxon>Oleeae</taxon>
        <taxon>Fraxinus</taxon>
    </lineage>
</organism>
<evidence type="ECO:0000313" key="2">
    <source>
        <dbReference type="EMBL" id="CAI9770869.1"/>
    </source>
</evidence>
<feature type="region of interest" description="Disordered" evidence="1">
    <location>
        <begin position="201"/>
        <end position="226"/>
    </location>
</feature>
<protein>
    <submittedName>
        <fullName evidence="2">Uncharacterized protein</fullName>
    </submittedName>
</protein>
<dbReference type="PANTHER" id="PTHR33356:SF16">
    <property type="entry name" value="G PATCH DOMAIN PROTEIN"/>
    <property type="match status" value="1"/>
</dbReference>
<evidence type="ECO:0000256" key="1">
    <source>
        <dbReference type="SAM" id="MobiDB-lite"/>
    </source>
</evidence>
<feature type="region of interest" description="Disordered" evidence="1">
    <location>
        <begin position="73"/>
        <end position="121"/>
    </location>
</feature>
<dbReference type="EMBL" id="OU503046">
    <property type="protein sequence ID" value="CAI9770869.1"/>
    <property type="molecule type" value="Genomic_DNA"/>
</dbReference>
<dbReference type="PANTHER" id="PTHR33356">
    <property type="entry name" value="TIP41-LIKE PROTEIN"/>
    <property type="match status" value="1"/>
</dbReference>
<feature type="compositionally biased region" description="Basic residues" evidence="1">
    <location>
        <begin position="100"/>
        <end position="110"/>
    </location>
</feature>
<feature type="compositionally biased region" description="Low complexity" evidence="1">
    <location>
        <begin position="29"/>
        <end position="48"/>
    </location>
</feature>
<evidence type="ECO:0000313" key="3">
    <source>
        <dbReference type="Proteomes" id="UP000834106"/>
    </source>
</evidence>
<dbReference type="Proteomes" id="UP000834106">
    <property type="component" value="Chromosome 11"/>
</dbReference>